<organism evidence="1 2">
    <name type="scientific">Trichinella nelsoni</name>
    <dbReference type="NCBI Taxonomy" id="6336"/>
    <lineage>
        <taxon>Eukaryota</taxon>
        <taxon>Metazoa</taxon>
        <taxon>Ecdysozoa</taxon>
        <taxon>Nematoda</taxon>
        <taxon>Enoplea</taxon>
        <taxon>Dorylaimia</taxon>
        <taxon>Trichinellida</taxon>
        <taxon>Trichinellidae</taxon>
        <taxon>Trichinella</taxon>
    </lineage>
</organism>
<name>A0A0V0SDT3_9BILA</name>
<protein>
    <submittedName>
        <fullName evidence="1">Uncharacterized protein</fullName>
    </submittedName>
</protein>
<dbReference type="Proteomes" id="UP000054630">
    <property type="component" value="Unassembled WGS sequence"/>
</dbReference>
<gene>
    <name evidence="1" type="ORF">T07_6723</name>
</gene>
<proteinExistence type="predicted"/>
<comment type="caution">
    <text evidence="1">The sequence shown here is derived from an EMBL/GenBank/DDBJ whole genome shotgun (WGS) entry which is preliminary data.</text>
</comment>
<reference evidence="1 2" key="1">
    <citation type="submission" date="2015-01" db="EMBL/GenBank/DDBJ databases">
        <title>Evolution of Trichinella species and genotypes.</title>
        <authorList>
            <person name="Korhonen P.K."/>
            <person name="Edoardo P."/>
            <person name="Giuseppe L.R."/>
            <person name="Gasser R.B."/>
        </authorList>
    </citation>
    <scope>NUCLEOTIDE SEQUENCE [LARGE SCALE GENOMIC DNA]</scope>
    <source>
        <strain evidence="1">ISS37</strain>
    </source>
</reference>
<dbReference type="AlphaFoldDB" id="A0A0V0SDT3"/>
<evidence type="ECO:0000313" key="1">
    <source>
        <dbReference type="EMBL" id="KRX24742.1"/>
    </source>
</evidence>
<sequence>MNYLHDAREMQHYRPTFLNLIGLYWANFPYDSSPVLKLFNVNSALSKFAKGCDRHYSNFLQISFLIE</sequence>
<accession>A0A0V0SDT3</accession>
<keyword evidence="2" id="KW-1185">Reference proteome</keyword>
<dbReference type="EMBL" id="JYDL01000016">
    <property type="protein sequence ID" value="KRX24742.1"/>
    <property type="molecule type" value="Genomic_DNA"/>
</dbReference>
<evidence type="ECO:0000313" key="2">
    <source>
        <dbReference type="Proteomes" id="UP000054630"/>
    </source>
</evidence>